<geneLocation type="plasmid" evidence="2 3">
    <name>unnamed4</name>
</geneLocation>
<evidence type="ECO:0000313" key="2">
    <source>
        <dbReference type="EMBL" id="QKE93722.1"/>
    </source>
</evidence>
<evidence type="ECO:0000259" key="1">
    <source>
        <dbReference type="Pfam" id="PF14690"/>
    </source>
</evidence>
<sequence>MRTDSEWSLGSGAKVSSTSRTDDGWIVAVVLSGEARCPACGTCSSRRHGWCVRHLQDLPAQGAAVALALRMPRWRCLNPGCSRKTFGDRLPQIVAPYGRRTRRVVKLAHVLAHTAGGRPAGRLIARLGMPRARTPSCGR</sequence>
<reference evidence="2 3" key="1">
    <citation type="journal article" date="2014" name="World J. Microbiol. Biotechnol.">
        <title>Biodiversity and physiological characteristics of Antarctic and Arctic lichens-associated bacteria.</title>
        <authorList>
            <person name="Lee Y.M."/>
            <person name="Kim E.H."/>
            <person name="Lee H.K."/>
            <person name="Hong S.G."/>
        </authorList>
    </citation>
    <scope>NUCLEOTIDE SEQUENCE [LARGE SCALE GENOMIC DNA]</scope>
    <source>
        <strain evidence="2 3">PAMC 26569</strain>
        <plasmid evidence="2">unnamed4</plasmid>
    </source>
</reference>
<protein>
    <submittedName>
        <fullName evidence="2">Transposase</fullName>
    </submittedName>
</protein>
<gene>
    <name evidence="2" type="ORF">HN018_26695</name>
</gene>
<dbReference type="AlphaFoldDB" id="A0A6M8HZA7"/>
<dbReference type="KEGG" id="lck:HN018_26695"/>
<dbReference type="EMBL" id="CP053711">
    <property type="protein sequence ID" value="QKE93722.1"/>
    <property type="molecule type" value="Genomic_DNA"/>
</dbReference>
<dbReference type="Proteomes" id="UP000500767">
    <property type="component" value="Plasmid unnamed4"/>
</dbReference>
<feature type="domain" description="Transposase IS204/IS1001/IS1096/IS1165 zinc-finger" evidence="1">
    <location>
        <begin position="35"/>
        <end position="77"/>
    </location>
</feature>
<organism evidence="2 3">
    <name type="scientific">Lichenicola cladoniae</name>
    <dbReference type="NCBI Taxonomy" id="1484109"/>
    <lineage>
        <taxon>Bacteria</taxon>
        <taxon>Pseudomonadati</taxon>
        <taxon>Pseudomonadota</taxon>
        <taxon>Alphaproteobacteria</taxon>
        <taxon>Acetobacterales</taxon>
        <taxon>Acetobacteraceae</taxon>
        <taxon>Lichenicola</taxon>
    </lineage>
</organism>
<keyword evidence="3" id="KW-1185">Reference proteome</keyword>
<dbReference type="InterPro" id="IPR029261">
    <property type="entry name" value="Transposase_Znf"/>
</dbReference>
<dbReference type="Pfam" id="PF14690">
    <property type="entry name" value="Zn_ribbon_ISL3"/>
    <property type="match status" value="1"/>
</dbReference>
<name>A0A6M8HZA7_9PROT</name>
<accession>A0A6M8HZA7</accession>
<keyword evidence="2" id="KW-0614">Plasmid</keyword>
<evidence type="ECO:0000313" key="3">
    <source>
        <dbReference type="Proteomes" id="UP000500767"/>
    </source>
</evidence>
<proteinExistence type="predicted"/>
<dbReference type="RefSeq" id="WP_171834168.1">
    <property type="nucleotide sequence ID" value="NZ_CP053711.1"/>
</dbReference>